<accession>A0A328ACE4</accession>
<keyword evidence="1" id="KW-0732">Signal</keyword>
<keyword evidence="3" id="KW-1185">Reference proteome</keyword>
<evidence type="ECO:0000256" key="1">
    <source>
        <dbReference type="SAM" id="SignalP"/>
    </source>
</evidence>
<dbReference type="EMBL" id="QFYR01000003">
    <property type="protein sequence ID" value="RAK52275.1"/>
    <property type="molecule type" value="Genomic_DNA"/>
</dbReference>
<dbReference type="RefSeq" id="WP_111515599.1">
    <property type="nucleotide sequence ID" value="NZ_QFYR01000003.1"/>
</dbReference>
<protein>
    <recommendedName>
        <fullName evidence="4">DUF3617 domain-containing protein</fullName>
    </recommendedName>
</protein>
<gene>
    <name evidence="2" type="ORF">DJ018_14130</name>
</gene>
<reference evidence="3" key="1">
    <citation type="submission" date="2018-05" db="EMBL/GenBank/DDBJ databases">
        <authorList>
            <person name="Li X."/>
        </authorList>
    </citation>
    <scope>NUCLEOTIDE SEQUENCE [LARGE SCALE GENOMIC DNA]</scope>
    <source>
        <strain evidence="3">YIM 73061</strain>
    </source>
</reference>
<evidence type="ECO:0008006" key="4">
    <source>
        <dbReference type="Google" id="ProtNLM"/>
    </source>
</evidence>
<proteinExistence type="predicted"/>
<evidence type="ECO:0000313" key="2">
    <source>
        <dbReference type="EMBL" id="RAK52275.1"/>
    </source>
</evidence>
<evidence type="ECO:0000313" key="3">
    <source>
        <dbReference type="Proteomes" id="UP000249725"/>
    </source>
</evidence>
<feature type="signal peptide" evidence="1">
    <location>
        <begin position="1"/>
        <end position="20"/>
    </location>
</feature>
<sequence>MSLRLLLAFTALAAPATALSQDRATAWRLIRTPAGQVWAAQADITAAPEKPGGPKEVRQLTRGPWLQPRLPSDWTITRVRYECGKDRFRTLQAEQFTLAGQRKSRRGGPSGPIEPETLAATIYGMACNGASLGDAPRADDLAAVFRAEYLSDPAPPATPAP</sequence>
<dbReference type="AlphaFoldDB" id="A0A328ACE4"/>
<comment type="caution">
    <text evidence="2">The sequence shown here is derived from an EMBL/GenBank/DDBJ whole genome shotgun (WGS) entry which is preliminary data.</text>
</comment>
<feature type="chain" id="PRO_5016241848" description="DUF3617 domain-containing protein" evidence="1">
    <location>
        <begin position="21"/>
        <end position="161"/>
    </location>
</feature>
<dbReference type="Proteomes" id="UP000249725">
    <property type="component" value="Unassembled WGS sequence"/>
</dbReference>
<organism evidence="2 3">
    <name type="scientific">Phenylobacterium deserti</name>
    <dbReference type="NCBI Taxonomy" id="1914756"/>
    <lineage>
        <taxon>Bacteria</taxon>
        <taxon>Pseudomonadati</taxon>
        <taxon>Pseudomonadota</taxon>
        <taxon>Alphaproteobacteria</taxon>
        <taxon>Caulobacterales</taxon>
        <taxon>Caulobacteraceae</taxon>
        <taxon>Phenylobacterium</taxon>
    </lineage>
</organism>
<name>A0A328ACE4_9CAUL</name>